<feature type="domain" description="Carbohydrate kinase FGGY N-terminal" evidence="4">
    <location>
        <begin position="4"/>
        <end position="252"/>
    </location>
</feature>
<gene>
    <name evidence="6" type="ORF">QE109_06505</name>
</gene>
<dbReference type="Pfam" id="PF02782">
    <property type="entry name" value="FGGY_C"/>
    <property type="match status" value="1"/>
</dbReference>
<dbReference type="GO" id="GO:0016301">
    <property type="term" value="F:kinase activity"/>
    <property type="evidence" value="ECO:0007669"/>
    <property type="project" value="UniProtKB-KW"/>
</dbReference>
<organism evidence="6 7">
    <name type="scientific">Fusibacter bizertensis</name>
    <dbReference type="NCBI Taxonomy" id="1488331"/>
    <lineage>
        <taxon>Bacteria</taxon>
        <taxon>Bacillati</taxon>
        <taxon>Bacillota</taxon>
        <taxon>Clostridia</taxon>
        <taxon>Eubacteriales</taxon>
        <taxon>Eubacteriales Family XII. Incertae Sedis</taxon>
        <taxon>Fusibacter</taxon>
    </lineage>
</organism>
<evidence type="ECO:0000313" key="7">
    <source>
        <dbReference type="Proteomes" id="UP001158045"/>
    </source>
</evidence>
<dbReference type="InterPro" id="IPR018484">
    <property type="entry name" value="FGGY_N"/>
</dbReference>
<dbReference type="Pfam" id="PF00370">
    <property type="entry name" value="FGGY_N"/>
    <property type="match status" value="1"/>
</dbReference>
<dbReference type="Gene3D" id="3.30.420.40">
    <property type="match status" value="2"/>
</dbReference>
<keyword evidence="7" id="KW-1185">Reference proteome</keyword>
<evidence type="ECO:0000256" key="3">
    <source>
        <dbReference type="ARBA" id="ARBA00022777"/>
    </source>
</evidence>
<dbReference type="InterPro" id="IPR000577">
    <property type="entry name" value="Carb_kinase_FGGY"/>
</dbReference>
<proteinExistence type="inferred from homology"/>
<comment type="caution">
    <text evidence="6">The sequence shown here is derived from an EMBL/GenBank/DDBJ whole genome shotgun (WGS) entry which is preliminary data.</text>
</comment>
<dbReference type="InterPro" id="IPR018485">
    <property type="entry name" value="FGGY_C"/>
</dbReference>
<protein>
    <submittedName>
        <fullName evidence="6">FGGY-family carbohydrate kinase</fullName>
        <ecNumber evidence="6">2.7.1.-</ecNumber>
    </submittedName>
</protein>
<name>A0ABT6NBJ2_9FIRM</name>
<accession>A0ABT6NBJ2</accession>
<dbReference type="PANTHER" id="PTHR43095">
    <property type="entry name" value="SUGAR KINASE"/>
    <property type="match status" value="1"/>
</dbReference>
<dbReference type="PANTHER" id="PTHR43095:SF5">
    <property type="entry name" value="XYLULOSE KINASE"/>
    <property type="match status" value="1"/>
</dbReference>
<dbReference type="Proteomes" id="UP001158045">
    <property type="component" value="Unassembled WGS sequence"/>
</dbReference>
<sequence length="517" mass="58299">MKRYVISIDCGTQSVRALLFDQHGTLVHKVKSEFEPYVSSEPGFAEQDPDIYYHHILAVLKKLSDEQAEFIQYVEGMCMTVLRDTGVFLDENLGVLRPSILWLDQRKAVCDQALALSNQVKFKVTGMSRAIDMTRKLSKTNWVRENEPDIWRKTKYFVMLPAYLQYKLTGILVDTIGNQIGHVPFDYKKQKWPSNSKDYRWEVFGIESDQLCQLIPAGKVIGNLLPEIIQKTGLPPGLKLIGGASDKGCETLGVGCIDVTQASLSFGTTATIQTTSRHYFEPLLFMPAYPAAIPGRFSPEVQIFRGYWMIRWFKNEFAAREEQEAKKRGIAPETILNECLKNIPPGSEGLILQPYWTPGLKQLDAKGAVIGFSEVHTRGHLYKAIIEGINYGLMEGLIKIEKKSHVKINQVMVSGGGSQCDEICQITADMFNLPVHKGETYEAAGLGAAIICFVGLGIYPDFEIAVANMVRYANIFQPQPQNAILYNTLFNKVYLKIFSHLKDLYFEIAQIQKNEEK</sequence>
<dbReference type="EMBL" id="JARYZI010000003">
    <property type="protein sequence ID" value="MDH8677790.1"/>
    <property type="molecule type" value="Genomic_DNA"/>
</dbReference>
<dbReference type="PIRSF" id="PIRSF000538">
    <property type="entry name" value="GlpK"/>
    <property type="match status" value="1"/>
</dbReference>
<evidence type="ECO:0000256" key="1">
    <source>
        <dbReference type="ARBA" id="ARBA00009156"/>
    </source>
</evidence>
<comment type="similarity">
    <text evidence="1">Belongs to the FGGY kinase family.</text>
</comment>
<dbReference type="RefSeq" id="WP_281093611.1">
    <property type="nucleotide sequence ID" value="NZ_JARYZI010000003.1"/>
</dbReference>
<evidence type="ECO:0000259" key="5">
    <source>
        <dbReference type="Pfam" id="PF02782"/>
    </source>
</evidence>
<keyword evidence="3 6" id="KW-0418">Kinase</keyword>
<reference evidence="6 7" key="1">
    <citation type="submission" date="2023-04" db="EMBL/GenBank/DDBJ databases">
        <title>Fusibacter bizertensis strain WBS, isolated from littoral bottom sediments of the Arctic seas - biochemical and genomic analysis.</title>
        <authorList>
            <person name="Brioukhanov A.L."/>
        </authorList>
    </citation>
    <scope>NUCLEOTIDE SEQUENCE [LARGE SCALE GENOMIC DNA]</scope>
    <source>
        <strain evidence="6 7">WBS</strain>
    </source>
</reference>
<evidence type="ECO:0000256" key="2">
    <source>
        <dbReference type="ARBA" id="ARBA00022679"/>
    </source>
</evidence>
<feature type="domain" description="Carbohydrate kinase FGGY C-terminal" evidence="5">
    <location>
        <begin position="263"/>
        <end position="455"/>
    </location>
</feature>
<dbReference type="InterPro" id="IPR050406">
    <property type="entry name" value="FGGY_Carb_Kinase"/>
</dbReference>
<evidence type="ECO:0000313" key="6">
    <source>
        <dbReference type="EMBL" id="MDH8677790.1"/>
    </source>
</evidence>
<dbReference type="SUPFAM" id="SSF53067">
    <property type="entry name" value="Actin-like ATPase domain"/>
    <property type="match status" value="2"/>
</dbReference>
<evidence type="ECO:0000259" key="4">
    <source>
        <dbReference type="Pfam" id="PF00370"/>
    </source>
</evidence>
<dbReference type="CDD" id="cd07779">
    <property type="entry name" value="ASKHA_NBD_FGGY_YgcE-like"/>
    <property type="match status" value="1"/>
</dbReference>
<dbReference type="EC" id="2.7.1.-" evidence="6"/>
<dbReference type="InterPro" id="IPR043129">
    <property type="entry name" value="ATPase_NBD"/>
</dbReference>
<keyword evidence="2 6" id="KW-0808">Transferase</keyword>